<proteinExistence type="predicted"/>
<dbReference type="Pfam" id="PF00583">
    <property type="entry name" value="Acetyltransf_1"/>
    <property type="match status" value="1"/>
</dbReference>
<accession>E8V4I4</accession>
<dbReference type="RefSeq" id="WP_013570538.1">
    <property type="nucleotide sequence ID" value="NC_014963.1"/>
</dbReference>
<gene>
    <name evidence="4" type="ordered locus">AciPR4_4059</name>
</gene>
<evidence type="ECO:0000256" key="2">
    <source>
        <dbReference type="ARBA" id="ARBA00023315"/>
    </source>
</evidence>
<reference evidence="4 5" key="1">
    <citation type="journal article" date="2012" name="Stand. Genomic Sci.">
        <title>Complete genome sequence of Terriglobus saanensis type strain SP1PR4(T), an Acidobacteria from tundra soil.</title>
        <authorList>
            <person name="Rawat S.R."/>
            <person name="Mannisto M.K."/>
            <person name="Starovoytov V."/>
            <person name="Goodwin L."/>
            <person name="Nolan M."/>
            <person name="Hauser L."/>
            <person name="Land M."/>
            <person name="Davenport K.W."/>
            <person name="Woyke T."/>
            <person name="Haggblom M.M."/>
        </authorList>
    </citation>
    <scope>NUCLEOTIDE SEQUENCE</scope>
    <source>
        <strain evidence="5">ATCC BAA-1853 / DSM 23119 / SP1PR4</strain>
    </source>
</reference>
<dbReference type="Proteomes" id="UP000006844">
    <property type="component" value="Chromosome"/>
</dbReference>
<dbReference type="GO" id="GO:0016747">
    <property type="term" value="F:acyltransferase activity, transferring groups other than amino-acyl groups"/>
    <property type="evidence" value="ECO:0007669"/>
    <property type="project" value="InterPro"/>
</dbReference>
<dbReference type="KEGG" id="tsa:AciPR4_4059"/>
<evidence type="ECO:0000259" key="3">
    <source>
        <dbReference type="PROSITE" id="PS51186"/>
    </source>
</evidence>
<evidence type="ECO:0000313" key="4">
    <source>
        <dbReference type="EMBL" id="ADV84808.1"/>
    </source>
</evidence>
<dbReference type="PANTHER" id="PTHR42919">
    <property type="entry name" value="N-ALPHA-ACETYLTRANSFERASE"/>
    <property type="match status" value="1"/>
</dbReference>
<evidence type="ECO:0000313" key="5">
    <source>
        <dbReference type="Proteomes" id="UP000006844"/>
    </source>
</evidence>
<dbReference type="EMBL" id="CP002467">
    <property type="protein sequence ID" value="ADV84808.1"/>
    <property type="molecule type" value="Genomic_DNA"/>
</dbReference>
<dbReference type="eggNOG" id="COG0456">
    <property type="taxonomic scope" value="Bacteria"/>
</dbReference>
<protein>
    <submittedName>
        <fullName evidence="4">GCN5-related N-acetyltransferase</fullName>
    </submittedName>
</protein>
<dbReference type="CDD" id="cd04301">
    <property type="entry name" value="NAT_SF"/>
    <property type="match status" value="1"/>
</dbReference>
<dbReference type="PROSITE" id="PS51186">
    <property type="entry name" value="GNAT"/>
    <property type="match status" value="1"/>
</dbReference>
<dbReference type="InterPro" id="IPR000182">
    <property type="entry name" value="GNAT_dom"/>
</dbReference>
<dbReference type="InterPro" id="IPR016181">
    <property type="entry name" value="Acyl_CoA_acyltransferase"/>
</dbReference>
<dbReference type="InterPro" id="IPR051556">
    <property type="entry name" value="N-term/lysine_N-AcTrnsfr"/>
</dbReference>
<dbReference type="PANTHER" id="PTHR42919:SF8">
    <property type="entry name" value="N-ALPHA-ACETYLTRANSFERASE 50"/>
    <property type="match status" value="1"/>
</dbReference>
<feature type="domain" description="N-acetyltransferase" evidence="3">
    <location>
        <begin position="5"/>
        <end position="151"/>
    </location>
</feature>
<sequence length="151" mass="16627">MSIEIQYRPGTPGDLSAVNAVEEACFQPPLRFSKGLLRRMLRDDLSLVALSSKEIAGFVIASLETENSQRFGYIATLEVLSAYRRHGVARHLLMTAEDLLRNEGCRYVALHVAMNNVAAMALYASCGYESVGTVEKFYPNGTDAALMVHLL</sequence>
<keyword evidence="2" id="KW-0012">Acyltransferase</keyword>
<name>E8V4I4_TERSS</name>
<dbReference type="SUPFAM" id="SSF55729">
    <property type="entry name" value="Acyl-CoA N-acyltransferases (Nat)"/>
    <property type="match status" value="1"/>
</dbReference>
<keyword evidence="1 4" id="KW-0808">Transferase</keyword>
<dbReference type="Gene3D" id="3.40.630.30">
    <property type="match status" value="1"/>
</dbReference>
<dbReference type="HOGENOM" id="CLU_013985_23_0_0"/>
<evidence type="ECO:0000256" key="1">
    <source>
        <dbReference type="ARBA" id="ARBA00022679"/>
    </source>
</evidence>
<keyword evidence="5" id="KW-1185">Reference proteome</keyword>
<dbReference type="STRING" id="401053.AciPR4_4059"/>
<organism evidence="4 5">
    <name type="scientific">Terriglobus saanensis (strain ATCC BAA-1853 / DSM 23119 / SP1PR4)</name>
    <dbReference type="NCBI Taxonomy" id="401053"/>
    <lineage>
        <taxon>Bacteria</taxon>
        <taxon>Pseudomonadati</taxon>
        <taxon>Acidobacteriota</taxon>
        <taxon>Terriglobia</taxon>
        <taxon>Terriglobales</taxon>
        <taxon>Acidobacteriaceae</taxon>
        <taxon>Terriglobus</taxon>
    </lineage>
</organism>
<dbReference type="AlphaFoldDB" id="E8V4I4"/>
<dbReference type="OrthoDB" id="121342at2"/>